<dbReference type="InterPro" id="IPR025559">
    <property type="entry name" value="Eis_dom"/>
</dbReference>
<dbReference type="InterPro" id="IPR036527">
    <property type="entry name" value="SCP2_sterol-bd_dom_sf"/>
</dbReference>
<dbReference type="EC" id="2.3.1.-" evidence="6"/>
<evidence type="ECO:0000256" key="1">
    <source>
        <dbReference type="ARBA" id="ARBA00009213"/>
    </source>
</evidence>
<dbReference type="InterPro" id="IPR016181">
    <property type="entry name" value="Acyl_CoA_acyltransferase"/>
</dbReference>
<dbReference type="PANTHER" id="PTHR37817">
    <property type="entry name" value="N-ACETYLTRANSFERASE EIS"/>
    <property type="match status" value="1"/>
</dbReference>
<dbReference type="PANTHER" id="PTHR37817:SF1">
    <property type="entry name" value="N-ACETYLTRANSFERASE EIS"/>
    <property type="match status" value="1"/>
</dbReference>
<keyword evidence="3 4" id="KW-0012">Acyltransferase</keyword>
<dbReference type="HAMAP" id="MF_01812">
    <property type="entry name" value="Eis"/>
    <property type="match status" value="1"/>
</dbReference>
<feature type="binding site" evidence="4">
    <location>
        <begin position="106"/>
        <end position="108"/>
    </location>
    <ligand>
        <name>acetyl-CoA</name>
        <dbReference type="ChEBI" id="CHEBI:57288"/>
    </ligand>
</feature>
<dbReference type="GO" id="GO:0034069">
    <property type="term" value="F:aminoglycoside N-acetyltransferase activity"/>
    <property type="evidence" value="ECO:0007669"/>
    <property type="project" value="TreeGrafter"/>
</dbReference>
<dbReference type="Pfam" id="PF13527">
    <property type="entry name" value="Acetyltransf_9"/>
    <property type="match status" value="1"/>
</dbReference>
<evidence type="ECO:0000256" key="3">
    <source>
        <dbReference type="ARBA" id="ARBA00023315"/>
    </source>
</evidence>
<name>A0AB39BIU3_9MICO</name>
<dbReference type="InterPro" id="IPR000182">
    <property type="entry name" value="GNAT_dom"/>
</dbReference>
<dbReference type="RefSeq" id="WP_368498285.1">
    <property type="nucleotide sequence ID" value="NZ_CP162511.1"/>
</dbReference>
<feature type="active site" description="Proton donor" evidence="4">
    <location>
        <position position="147"/>
    </location>
</feature>
<feature type="binding site" evidence="4">
    <location>
        <begin position="114"/>
        <end position="119"/>
    </location>
    <ligand>
        <name>acetyl-CoA</name>
        <dbReference type="ChEBI" id="CHEBI:57288"/>
    </ligand>
</feature>
<organism evidence="6">
    <name type="scientific">Herbiconiux sp. A18JL235</name>
    <dbReference type="NCBI Taxonomy" id="3152363"/>
    <lineage>
        <taxon>Bacteria</taxon>
        <taxon>Bacillati</taxon>
        <taxon>Actinomycetota</taxon>
        <taxon>Actinomycetes</taxon>
        <taxon>Micrococcales</taxon>
        <taxon>Microbacteriaceae</taxon>
        <taxon>Herbiconiux</taxon>
    </lineage>
</organism>
<dbReference type="Gene3D" id="3.30.1050.10">
    <property type="entry name" value="SCP2 sterol-binding domain"/>
    <property type="match status" value="1"/>
</dbReference>
<dbReference type="GO" id="GO:0030649">
    <property type="term" value="P:aminoglycoside antibiotic catabolic process"/>
    <property type="evidence" value="ECO:0007669"/>
    <property type="project" value="TreeGrafter"/>
</dbReference>
<dbReference type="AlphaFoldDB" id="A0AB39BIU3"/>
<evidence type="ECO:0000313" key="6">
    <source>
        <dbReference type="EMBL" id="XDI05897.1"/>
    </source>
</evidence>
<dbReference type="SUPFAM" id="SSF55718">
    <property type="entry name" value="SCP-like"/>
    <property type="match status" value="1"/>
</dbReference>
<gene>
    <name evidence="6" type="ORF">ABFY20_02030</name>
</gene>
<dbReference type="InterPro" id="IPR022902">
    <property type="entry name" value="NAcTrfase_Eis"/>
</dbReference>
<dbReference type="InterPro" id="IPR051554">
    <property type="entry name" value="Acetyltransferase_Eis"/>
</dbReference>
<dbReference type="PROSITE" id="PS51186">
    <property type="entry name" value="GNAT"/>
    <property type="match status" value="1"/>
</dbReference>
<dbReference type="EMBL" id="CP162511">
    <property type="protein sequence ID" value="XDI05897.1"/>
    <property type="molecule type" value="Genomic_DNA"/>
</dbReference>
<reference evidence="6" key="1">
    <citation type="submission" date="2024-05" db="EMBL/GenBank/DDBJ databases">
        <title>Herbiconiux sp. A18JL235.</title>
        <authorList>
            <person name="Zhang G."/>
        </authorList>
    </citation>
    <scope>NUCLEOTIDE SEQUENCE</scope>
    <source>
        <strain evidence="6">A18JL235</strain>
    </source>
</reference>
<comment type="similarity">
    <text evidence="1 4">Belongs to the acetyltransferase Eis family.</text>
</comment>
<evidence type="ECO:0000256" key="4">
    <source>
        <dbReference type="HAMAP-Rule" id="MF_01812"/>
    </source>
</evidence>
<evidence type="ECO:0000256" key="2">
    <source>
        <dbReference type="ARBA" id="ARBA00022679"/>
    </source>
</evidence>
<dbReference type="Pfam" id="PF13530">
    <property type="entry name" value="SCP2_2"/>
    <property type="match status" value="1"/>
</dbReference>
<dbReference type="InterPro" id="IPR041380">
    <property type="entry name" value="Acetyltransf_17"/>
</dbReference>
<protein>
    <submittedName>
        <fullName evidence="6">GNAT family N-acetyltransferase</fullName>
        <ecNumber evidence="6">2.3.1.-</ecNumber>
    </submittedName>
</protein>
<evidence type="ECO:0000259" key="5">
    <source>
        <dbReference type="PROSITE" id="PS51186"/>
    </source>
</evidence>
<accession>A0AB39BIU3</accession>
<feature type="binding site" evidence="4">
    <location>
        <begin position="142"/>
        <end position="143"/>
    </location>
    <ligand>
        <name>acetyl-CoA</name>
        <dbReference type="ChEBI" id="CHEBI:57288"/>
    </ligand>
</feature>
<feature type="active site" description="Proton acceptor; via carboxylate" evidence="4">
    <location>
        <position position="431"/>
    </location>
</feature>
<keyword evidence="2 4" id="KW-0808">Transferase</keyword>
<sequence>MVSHPEHVAYRFDAFPARRDAEGVDPRCDAWLDAMSLGFLVPQASPQHRHRLASWLADDGAVLDAAWPESSRPGALQAPVATFADYGKPLTVAVGRELETHLVAYVTVRPTHRRRGLLRQLMERSLGRAVEAGRPLAALTASEGAIYGRFGFGPATSTVSVVLDSSKPFALAAPLVHSVELVTEEFAAEQSERVFDRFHGARVGSIGRPSSYPEQTLHPYSPTGDADAAVRYAAAFAADGSVDAVLCYRPSGWTGEPGSIEVVDLVAADTASELALWDFLAGVDMVDTVTWRHAPVDPVLPWAVTDPDSVRVERQRNAVWLRVLDVAEAFSARGYERDGELVFSVSDPQGYAAGAYRLVVREGAGRVERVAADVPVDLELDAPTLASLYLGGTEGRAVARSGRMRELTPGAADRFARLLRTDSAPYGVTEF</sequence>
<dbReference type="Pfam" id="PF17668">
    <property type="entry name" value="Acetyltransf_17"/>
    <property type="match status" value="1"/>
</dbReference>
<proteinExistence type="inferred from homology"/>
<dbReference type="SUPFAM" id="SSF55729">
    <property type="entry name" value="Acyl-CoA N-acyltransferases (Nat)"/>
    <property type="match status" value="1"/>
</dbReference>
<dbReference type="Gene3D" id="3.40.630.30">
    <property type="match status" value="2"/>
</dbReference>
<comment type="subunit">
    <text evidence="4">Homohexamer; trimer of dimers.</text>
</comment>
<feature type="domain" description="N-acetyltransferase" evidence="5">
    <location>
        <begin position="39"/>
        <end position="174"/>
    </location>
</feature>